<feature type="coiled-coil region" evidence="1">
    <location>
        <begin position="222"/>
        <end position="278"/>
    </location>
</feature>
<dbReference type="EMBL" id="CP034928">
    <property type="protein sequence ID" value="QAA76211.1"/>
    <property type="molecule type" value="Genomic_DNA"/>
</dbReference>
<evidence type="ECO:0008006" key="6">
    <source>
        <dbReference type="Google" id="ProtNLM"/>
    </source>
</evidence>
<dbReference type="Gene3D" id="1.20.5.340">
    <property type="match status" value="1"/>
</dbReference>
<keyword evidence="2" id="KW-0472">Membrane</keyword>
<dbReference type="Proteomes" id="UP000287233">
    <property type="component" value="Chromosome"/>
</dbReference>
<feature type="signal peptide" evidence="3">
    <location>
        <begin position="1"/>
        <end position="22"/>
    </location>
</feature>
<evidence type="ECO:0000256" key="3">
    <source>
        <dbReference type="SAM" id="SignalP"/>
    </source>
</evidence>
<reference evidence="5" key="1">
    <citation type="submission" date="2018-12" db="EMBL/GenBank/DDBJ databases">
        <title>Complete genome sequence of an uncultured bacterium of the candidate phylum Bipolaricaulota.</title>
        <authorList>
            <person name="Kadnikov V.V."/>
            <person name="Mardanov A.V."/>
            <person name="Beletsky A.V."/>
            <person name="Frank Y.A."/>
            <person name="Karnachuk O.V."/>
            <person name="Ravin N.V."/>
        </authorList>
    </citation>
    <scope>NUCLEOTIDE SEQUENCE [LARGE SCALE GENOMIC DNA]</scope>
</reference>
<dbReference type="AlphaFoldDB" id="A0A410FTC1"/>
<evidence type="ECO:0000313" key="5">
    <source>
        <dbReference type="Proteomes" id="UP000287233"/>
    </source>
</evidence>
<evidence type="ECO:0000313" key="4">
    <source>
        <dbReference type="EMBL" id="QAA76211.1"/>
    </source>
</evidence>
<dbReference type="SUPFAM" id="SSF57997">
    <property type="entry name" value="Tropomyosin"/>
    <property type="match status" value="1"/>
</dbReference>
<evidence type="ECO:0000256" key="1">
    <source>
        <dbReference type="SAM" id="Coils"/>
    </source>
</evidence>
<gene>
    <name evidence="4" type="ORF">BIP78_0445</name>
</gene>
<keyword evidence="3" id="KW-0732">Signal</keyword>
<keyword evidence="2" id="KW-1133">Transmembrane helix</keyword>
<dbReference type="Gene3D" id="1.10.287.1490">
    <property type="match status" value="1"/>
</dbReference>
<protein>
    <recommendedName>
        <fullName evidence="6">Chromosome partition protein Smc</fullName>
    </recommendedName>
</protein>
<evidence type="ECO:0000256" key="2">
    <source>
        <dbReference type="SAM" id="Phobius"/>
    </source>
</evidence>
<feature type="chain" id="PRO_5019501577" description="Chromosome partition protein Smc" evidence="3">
    <location>
        <begin position="23"/>
        <end position="348"/>
    </location>
</feature>
<accession>A0A410FTC1</accession>
<dbReference type="KEGG" id="bih:BIP78_0445"/>
<feature type="transmembrane region" description="Helical" evidence="2">
    <location>
        <begin position="324"/>
        <end position="346"/>
    </location>
</feature>
<keyword evidence="1" id="KW-0175">Coiled coil</keyword>
<organism evidence="4 5">
    <name type="scientific">Bipolaricaulis sibiricus</name>
    <dbReference type="NCBI Taxonomy" id="2501609"/>
    <lineage>
        <taxon>Bacteria</taxon>
        <taxon>Candidatus Bipolaricaulota</taxon>
        <taxon>Candidatus Bipolaricaulia</taxon>
        <taxon>Candidatus Bipolaricaulales</taxon>
        <taxon>Candidatus Bipolaricaulaceae</taxon>
        <taxon>Candidatus Bipolaricaulis</taxon>
    </lineage>
</organism>
<sequence>MMKRVIGGLVAGAVLLGGMALAQGAVQLPPAEEEIAAMESAFSQVSLFFAGLITELKGAVATLNAVDADLAAKYRVVAAQLRDAEAKIKELQEICARIPGLMAQVDGLAARLDEAWVQITTLRGITESLTKTDQELAAGIASLAQNLEKTRQEFATAIATLGDKVSDLTKQGTVHANRLTAVEGAVLALKSQIEACEASLRAEIEARDERLSQEIVSLQGSIAGINRQLSEHAGRIAALEAQDIGSMQRRILALEQAVQALNIKIENNREKIAYLEKAIGGFTSDLKTTVGALQAQVDDHETRLTTVEATVTGLDVKALQDGLAMAQGLAIVALLAGLAGLVLGLLGG</sequence>
<name>A0A410FTC1_BIPS1</name>
<proteinExistence type="predicted"/>
<keyword evidence="2" id="KW-0812">Transmembrane</keyword>